<evidence type="ECO:0000313" key="2">
    <source>
        <dbReference type="WBParaSite" id="ES5_v2.g11160.t1"/>
    </source>
</evidence>
<protein>
    <submittedName>
        <fullName evidence="2">Heat shock protein 70</fullName>
    </submittedName>
</protein>
<organism evidence="1 2">
    <name type="scientific">Panagrolaimus sp. ES5</name>
    <dbReference type="NCBI Taxonomy" id="591445"/>
    <lineage>
        <taxon>Eukaryota</taxon>
        <taxon>Metazoa</taxon>
        <taxon>Ecdysozoa</taxon>
        <taxon>Nematoda</taxon>
        <taxon>Chromadorea</taxon>
        <taxon>Rhabditida</taxon>
        <taxon>Tylenchina</taxon>
        <taxon>Panagrolaimomorpha</taxon>
        <taxon>Panagrolaimoidea</taxon>
        <taxon>Panagrolaimidae</taxon>
        <taxon>Panagrolaimus</taxon>
    </lineage>
</organism>
<name>A0AC34F2D3_9BILA</name>
<dbReference type="Proteomes" id="UP000887579">
    <property type="component" value="Unplaced"/>
</dbReference>
<dbReference type="WBParaSite" id="ES5_v2.g11160.t1">
    <property type="protein sequence ID" value="ES5_v2.g11160.t1"/>
    <property type="gene ID" value="ES5_v2.g11160"/>
</dbReference>
<accession>A0AC34F2D3</accession>
<evidence type="ECO:0000313" key="1">
    <source>
        <dbReference type="Proteomes" id="UP000887579"/>
    </source>
</evidence>
<proteinExistence type="predicted"/>
<reference evidence="2" key="1">
    <citation type="submission" date="2022-11" db="UniProtKB">
        <authorList>
            <consortium name="WormBaseParasite"/>
        </authorList>
    </citation>
    <scope>IDENTIFICATION</scope>
</reference>
<sequence length="218" mass="24769">MIGKSFDDIYMAQHSYWSFNIINYNGRPVYQLSHGKIITPKEITTLILKKVKNVAENYVGVEVTDAVITVPSTFNQFQRHATIQAAEAAGLNLLSLESKSGAAAYAYKFDYKRFDDFNILVFCFGDGALDVSVMKNYDDKFYVVANGGDCEIGGRDFDKLIMSNFMERIKIRQRKKMEENCSNNILSSVDFNNPKNKIRFQRLAEATKVALTTCDKEM</sequence>